<keyword evidence="1" id="KW-0732">Signal</keyword>
<name>A0AAV4EP41_9GAST</name>
<proteinExistence type="predicted"/>
<evidence type="ECO:0000313" key="2">
    <source>
        <dbReference type="EMBL" id="GFR62195.1"/>
    </source>
</evidence>
<feature type="chain" id="PRO_5043853632" description="CC domain-containing protein" evidence="1">
    <location>
        <begin position="17"/>
        <end position="175"/>
    </location>
</feature>
<keyword evidence="3" id="KW-1185">Reference proteome</keyword>
<dbReference type="AlphaFoldDB" id="A0AAV4EP41"/>
<evidence type="ECO:0008006" key="4">
    <source>
        <dbReference type="Google" id="ProtNLM"/>
    </source>
</evidence>
<organism evidence="2 3">
    <name type="scientific">Elysia marginata</name>
    <dbReference type="NCBI Taxonomy" id="1093978"/>
    <lineage>
        <taxon>Eukaryota</taxon>
        <taxon>Metazoa</taxon>
        <taxon>Spiralia</taxon>
        <taxon>Lophotrochozoa</taxon>
        <taxon>Mollusca</taxon>
        <taxon>Gastropoda</taxon>
        <taxon>Heterobranchia</taxon>
        <taxon>Euthyneura</taxon>
        <taxon>Panpulmonata</taxon>
        <taxon>Sacoglossa</taxon>
        <taxon>Placobranchoidea</taxon>
        <taxon>Plakobranchidae</taxon>
        <taxon>Elysia</taxon>
    </lineage>
</organism>
<accession>A0AAV4EP41</accession>
<dbReference type="EMBL" id="BMAT01010876">
    <property type="protein sequence ID" value="GFR62195.1"/>
    <property type="molecule type" value="Genomic_DNA"/>
</dbReference>
<reference evidence="2 3" key="1">
    <citation type="journal article" date="2021" name="Elife">
        <title>Chloroplast acquisition without the gene transfer in kleptoplastic sea slugs, Plakobranchus ocellatus.</title>
        <authorList>
            <person name="Maeda T."/>
            <person name="Takahashi S."/>
            <person name="Yoshida T."/>
            <person name="Shimamura S."/>
            <person name="Takaki Y."/>
            <person name="Nagai Y."/>
            <person name="Toyoda A."/>
            <person name="Suzuki Y."/>
            <person name="Arimoto A."/>
            <person name="Ishii H."/>
            <person name="Satoh N."/>
            <person name="Nishiyama T."/>
            <person name="Hasebe M."/>
            <person name="Maruyama T."/>
            <person name="Minagawa J."/>
            <person name="Obokata J."/>
            <person name="Shigenobu S."/>
        </authorList>
    </citation>
    <scope>NUCLEOTIDE SEQUENCE [LARGE SCALE GENOMIC DNA]</scope>
</reference>
<sequence>MFGTVLLMLTVLVGSGCLVESRQRFPDPRCVSRRCPAGTTCRVVNRCSTPVSCRLVAECLANPPYSHQGVCKIGAPILIQVNGTLRDTQCGPGLFCPGGTYCNSLLQDTYATCCLSDPGTPQHSANATASSIVTMMVTVFTTKSVALTGVTSDVSPQEAITPKVSGATTSQRPDV</sequence>
<evidence type="ECO:0000256" key="1">
    <source>
        <dbReference type="SAM" id="SignalP"/>
    </source>
</evidence>
<comment type="caution">
    <text evidence="2">The sequence shown here is derived from an EMBL/GenBank/DDBJ whole genome shotgun (WGS) entry which is preliminary data.</text>
</comment>
<feature type="signal peptide" evidence="1">
    <location>
        <begin position="1"/>
        <end position="16"/>
    </location>
</feature>
<dbReference type="Proteomes" id="UP000762676">
    <property type="component" value="Unassembled WGS sequence"/>
</dbReference>
<gene>
    <name evidence="2" type="ORF">ElyMa_005449100</name>
</gene>
<evidence type="ECO:0000313" key="3">
    <source>
        <dbReference type="Proteomes" id="UP000762676"/>
    </source>
</evidence>
<protein>
    <recommendedName>
        <fullName evidence="4">CC domain-containing protein</fullName>
    </recommendedName>
</protein>